<dbReference type="EMBL" id="JAPFFF010000006">
    <property type="protein sequence ID" value="KAK8886853.1"/>
    <property type="molecule type" value="Genomic_DNA"/>
</dbReference>
<evidence type="ECO:0000313" key="2">
    <source>
        <dbReference type="Proteomes" id="UP001470230"/>
    </source>
</evidence>
<name>A0ABR2K6W8_9EUKA</name>
<dbReference type="Proteomes" id="UP001470230">
    <property type="component" value="Unassembled WGS sequence"/>
</dbReference>
<protein>
    <submittedName>
        <fullName evidence="1">Uncharacterized protein</fullName>
    </submittedName>
</protein>
<proteinExistence type="predicted"/>
<reference evidence="1 2" key="1">
    <citation type="submission" date="2024-04" db="EMBL/GenBank/DDBJ databases">
        <title>Tritrichomonas musculus Genome.</title>
        <authorList>
            <person name="Alves-Ferreira E."/>
            <person name="Grigg M."/>
            <person name="Lorenzi H."/>
            <person name="Galac M."/>
        </authorList>
    </citation>
    <scope>NUCLEOTIDE SEQUENCE [LARGE SCALE GENOMIC DNA]</scope>
    <source>
        <strain evidence="1 2">EAF2021</strain>
    </source>
</reference>
<keyword evidence="2" id="KW-1185">Reference proteome</keyword>
<organism evidence="1 2">
    <name type="scientific">Tritrichomonas musculus</name>
    <dbReference type="NCBI Taxonomy" id="1915356"/>
    <lineage>
        <taxon>Eukaryota</taxon>
        <taxon>Metamonada</taxon>
        <taxon>Parabasalia</taxon>
        <taxon>Tritrichomonadida</taxon>
        <taxon>Tritrichomonadidae</taxon>
        <taxon>Tritrichomonas</taxon>
    </lineage>
</organism>
<gene>
    <name evidence="1" type="ORF">M9Y10_037886</name>
</gene>
<evidence type="ECO:0000313" key="1">
    <source>
        <dbReference type="EMBL" id="KAK8886853.1"/>
    </source>
</evidence>
<sequence>MKTLNSHIKYSLIVEKEKFQLFNVVPLVREFFGELNNLYKTATKPEWKRIINIIDASMRSRLSHNKINETITAYALSSLGRNELRNKYRGYRTQNISALTFTTIIETLKEERIIFEKKYNPDVEEESVIENTSEIFEEEDSDIEPNDLENQLETDDLHLEIDEIMNVPFEERILKDIYKNIYQISKSELVRAGSLLDIDYKYIEKKFDEYLFADPLQIDFIKYSFELPYNFW</sequence>
<comment type="caution">
    <text evidence="1">The sequence shown here is derived from an EMBL/GenBank/DDBJ whole genome shotgun (WGS) entry which is preliminary data.</text>
</comment>
<accession>A0ABR2K6W8</accession>